<dbReference type="Pfam" id="PF13556">
    <property type="entry name" value="HTH_30"/>
    <property type="match status" value="1"/>
</dbReference>
<dbReference type="KEGG" id="clt:CM240_1998"/>
<organism evidence="2 3">
    <name type="scientific">Clostridium bornimense</name>
    <dbReference type="NCBI Taxonomy" id="1216932"/>
    <lineage>
        <taxon>Bacteria</taxon>
        <taxon>Bacillati</taxon>
        <taxon>Bacillota</taxon>
        <taxon>Clostridia</taxon>
        <taxon>Eubacteriales</taxon>
        <taxon>Clostridiaceae</taxon>
        <taxon>Clostridium</taxon>
    </lineage>
</organism>
<dbReference type="InterPro" id="IPR025736">
    <property type="entry name" value="PucR_C-HTH_dom"/>
</dbReference>
<dbReference type="Gene3D" id="1.10.10.2840">
    <property type="entry name" value="PucR C-terminal helix-turn-helix domain"/>
    <property type="match status" value="1"/>
</dbReference>
<name>W6RWV1_9CLOT</name>
<protein>
    <recommendedName>
        <fullName evidence="1">PucR C-terminal helix-turn-helix domain-containing protein</fullName>
    </recommendedName>
</protein>
<keyword evidence="3" id="KW-1185">Reference proteome</keyword>
<dbReference type="Proteomes" id="UP000019426">
    <property type="component" value="Chromosome M2/40_rep1"/>
</dbReference>
<dbReference type="AlphaFoldDB" id="W6RWV1"/>
<dbReference type="InterPro" id="IPR051448">
    <property type="entry name" value="CdaR-like_regulators"/>
</dbReference>
<dbReference type="PANTHER" id="PTHR33744:SF16">
    <property type="entry name" value="CARBOHYDRATE DIACID REGULATOR"/>
    <property type="match status" value="1"/>
</dbReference>
<proteinExistence type="predicted"/>
<dbReference type="InterPro" id="IPR042070">
    <property type="entry name" value="PucR_C-HTH_sf"/>
</dbReference>
<gene>
    <name evidence="2" type="ORF">CM240_1998</name>
</gene>
<dbReference type="PATRIC" id="fig|1216932.3.peg.1998"/>
<reference evidence="2 3" key="1">
    <citation type="submission" date="2013-11" db="EMBL/GenBank/DDBJ databases">
        <title>Complete genome sequence of Clostridum sp. M2/40.</title>
        <authorList>
            <person name="Wibberg D."/>
            <person name="Puehler A."/>
            <person name="Schlueter A."/>
        </authorList>
    </citation>
    <scope>NUCLEOTIDE SEQUENCE [LARGE SCALE GENOMIC DNA]</scope>
    <source>
        <strain evidence="3">M2/40</strain>
    </source>
</reference>
<evidence type="ECO:0000259" key="1">
    <source>
        <dbReference type="Pfam" id="PF13556"/>
    </source>
</evidence>
<dbReference type="EMBL" id="HG917868">
    <property type="protein sequence ID" value="CDM69156.1"/>
    <property type="molecule type" value="Genomic_DNA"/>
</dbReference>
<feature type="domain" description="PucR C-terminal helix-turn-helix" evidence="1">
    <location>
        <begin position="247"/>
        <end position="301"/>
    </location>
</feature>
<dbReference type="PANTHER" id="PTHR33744">
    <property type="entry name" value="CARBOHYDRATE DIACID REGULATOR"/>
    <property type="match status" value="1"/>
</dbReference>
<accession>W6RWV1</accession>
<evidence type="ECO:0000313" key="3">
    <source>
        <dbReference type="Proteomes" id="UP000019426"/>
    </source>
</evidence>
<sequence>MYSFKGSFKHLLENINIPFTIKTYEGEILVDSINSENEEKVETVVTFNDKTLIIETLSKYSICLDLLKYCIEVKLNELLKSKEEIISEIIKGQDVSEEVIKEIIPFVLDEFNLINLKLNQYDNNIIERLNEIFQKENAIIDKIDNYIVIVCISNDINETISKIINYINGDEKYYLSYANVKTVFELRDKFKVTKGRIELAKKYQLSSKVYSEKSLLFEEVIDCIDKKEKEKIYYNFYEAFSKFDEELIRTIEIFFNSGLCVSEASEKLYIHRNTLLYRIEKIKKISHYDISKFNEAAEFKIPFLICKSMMNNDIK</sequence>
<dbReference type="HOGENOM" id="CLU_884821_0_0_9"/>
<evidence type="ECO:0000313" key="2">
    <source>
        <dbReference type="EMBL" id="CDM69156.1"/>
    </source>
</evidence>
<dbReference type="RefSeq" id="WP_044038901.1">
    <property type="nucleotide sequence ID" value="NZ_HG917868.1"/>
</dbReference>
<dbReference type="OrthoDB" id="9792148at2"/>
<dbReference type="eggNOG" id="COG2508">
    <property type="taxonomic scope" value="Bacteria"/>
</dbReference>
<dbReference type="STRING" id="1216932.CM240_1998"/>